<protein>
    <submittedName>
        <fullName evidence="2">Uncharacterized protein</fullName>
    </submittedName>
</protein>
<evidence type="ECO:0000313" key="2">
    <source>
        <dbReference type="EMBL" id="CAH1414728.1"/>
    </source>
</evidence>
<name>A0AAU9LFA9_9ASTR</name>
<dbReference type="EMBL" id="CAKMRJ010000001">
    <property type="protein sequence ID" value="CAH1414728.1"/>
    <property type="molecule type" value="Genomic_DNA"/>
</dbReference>
<organism evidence="2 3">
    <name type="scientific">Lactuca virosa</name>
    <dbReference type="NCBI Taxonomy" id="75947"/>
    <lineage>
        <taxon>Eukaryota</taxon>
        <taxon>Viridiplantae</taxon>
        <taxon>Streptophyta</taxon>
        <taxon>Embryophyta</taxon>
        <taxon>Tracheophyta</taxon>
        <taxon>Spermatophyta</taxon>
        <taxon>Magnoliopsida</taxon>
        <taxon>eudicotyledons</taxon>
        <taxon>Gunneridae</taxon>
        <taxon>Pentapetalae</taxon>
        <taxon>asterids</taxon>
        <taxon>campanulids</taxon>
        <taxon>Asterales</taxon>
        <taxon>Asteraceae</taxon>
        <taxon>Cichorioideae</taxon>
        <taxon>Cichorieae</taxon>
        <taxon>Lactucinae</taxon>
        <taxon>Lactuca</taxon>
    </lineage>
</organism>
<evidence type="ECO:0000313" key="3">
    <source>
        <dbReference type="Proteomes" id="UP001157418"/>
    </source>
</evidence>
<comment type="caution">
    <text evidence="2">The sequence shown here is derived from an EMBL/GenBank/DDBJ whole genome shotgun (WGS) entry which is preliminary data.</text>
</comment>
<dbReference type="AlphaFoldDB" id="A0AAU9LFA9"/>
<evidence type="ECO:0000256" key="1">
    <source>
        <dbReference type="SAM" id="MobiDB-lite"/>
    </source>
</evidence>
<sequence>MNIHSLGWKLSRWLHLNSRISLLKLIPTQGQGFPSLEKVDLCFRVNLHYTGLHQQARKLACLLNQLHNVKFLTLNLGILQILSSSMEPVSHQPSPFANLNILKFLTCPATLYMELQPHENVATSTQIKHNMQDSFSSAIITIISREVIIGMRNIASAQGLMQGIPALVQQCKRYRKIIKSNCMGYINGGRDFENKLIEMNARRIEESIVTKMQRVQRLLTGLPVSNSLVLQAIFSSVCQAAEVVSKNVLERTNIQYDNKSRSFSVASSSRCSSEGDHGRNASEDKHTPLKDALKSDKGSIGKENIKEDLLMILVKITQKMSQMMNMVNQSLSLKRLTEDNDIYKIFTSIMSLHPPKEEDPLEYLINKLNEDRRIVISRSNINKLHKVHEEVWTSCIIFVLLQHIHLFKNTTQLQ</sequence>
<proteinExistence type="predicted"/>
<keyword evidence="3" id="KW-1185">Reference proteome</keyword>
<dbReference type="Proteomes" id="UP001157418">
    <property type="component" value="Unassembled WGS sequence"/>
</dbReference>
<feature type="region of interest" description="Disordered" evidence="1">
    <location>
        <begin position="267"/>
        <end position="296"/>
    </location>
</feature>
<accession>A0AAU9LFA9</accession>
<feature type="compositionally biased region" description="Basic and acidic residues" evidence="1">
    <location>
        <begin position="273"/>
        <end position="296"/>
    </location>
</feature>
<reference evidence="2 3" key="1">
    <citation type="submission" date="2022-01" db="EMBL/GenBank/DDBJ databases">
        <authorList>
            <person name="Xiong W."/>
            <person name="Schranz E."/>
        </authorList>
    </citation>
    <scope>NUCLEOTIDE SEQUENCE [LARGE SCALE GENOMIC DNA]</scope>
</reference>
<gene>
    <name evidence="2" type="ORF">LVIROSA_LOCUS2626</name>
</gene>